<dbReference type="CDD" id="cd04905">
    <property type="entry name" value="ACT_CM-PDT"/>
    <property type="match status" value="1"/>
</dbReference>
<dbReference type="PROSITE" id="PS51671">
    <property type="entry name" value="ACT"/>
    <property type="match status" value="1"/>
</dbReference>
<evidence type="ECO:0000259" key="8">
    <source>
        <dbReference type="PROSITE" id="PS51171"/>
    </source>
</evidence>
<evidence type="ECO:0000256" key="6">
    <source>
        <dbReference type="ARBA" id="ARBA00023239"/>
    </source>
</evidence>
<dbReference type="InterPro" id="IPR045865">
    <property type="entry name" value="ACT-like_dom_sf"/>
</dbReference>
<dbReference type="InterPro" id="IPR008242">
    <property type="entry name" value="Chor_mutase/pphenate_deHydtase"/>
</dbReference>
<dbReference type="Pfam" id="PF00800">
    <property type="entry name" value="PDT"/>
    <property type="match status" value="1"/>
</dbReference>
<evidence type="ECO:0000256" key="1">
    <source>
        <dbReference type="ARBA" id="ARBA00004741"/>
    </source>
</evidence>
<dbReference type="SUPFAM" id="SSF53850">
    <property type="entry name" value="Periplasmic binding protein-like II"/>
    <property type="match status" value="1"/>
</dbReference>
<gene>
    <name evidence="10" type="ORF">HC175_14235</name>
</gene>
<name>A0ABX1D153_9FLAO</name>
<evidence type="ECO:0000256" key="4">
    <source>
        <dbReference type="ARBA" id="ARBA00023141"/>
    </source>
</evidence>
<dbReference type="Gene3D" id="3.30.70.260">
    <property type="match status" value="1"/>
</dbReference>
<dbReference type="EMBL" id="JAAVJR010000011">
    <property type="protein sequence ID" value="NJW54075.1"/>
    <property type="molecule type" value="Genomic_DNA"/>
</dbReference>
<dbReference type="PROSITE" id="PS51171">
    <property type="entry name" value="PREPHENATE_DEHYDR_3"/>
    <property type="match status" value="1"/>
</dbReference>
<reference evidence="10 11" key="1">
    <citation type="submission" date="2020-03" db="EMBL/GenBank/DDBJ databases">
        <title>Salinimicrobium sp. nov, isolated from SCS.</title>
        <authorList>
            <person name="Cao W.R."/>
        </authorList>
    </citation>
    <scope>NUCLEOTIDE SEQUENCE [LARGE SCALE GENOMIC DNA]</scope>
    <source>
        <strain evidence="11">J15B91</strain>
    </source>
</reference>
<dbReference type="InterPro" id="IPR002912">
    <property type="entry name" value="ACT_dom"/>
</dbReference>
<keyword evidence="11" id="KW-1185">Reference proteome</keyword>
<dbReference type="EC" id="4.2.1.51" evidence="2"/>
<sequence>MEEKIAIQGIEGSFHHQVAREYFGLDVLVEECMSFGEVVKSLTTGQSQKAVMAIENSIAGSILPNYALIDENNLKIIGEHYIPIQMNLMAVPGRKIEDIKKVFSHPMALLQCKEFFSNYPHIRLVEDADTASVAKRISENNSQHSAAVASQTAAELFGLEILASGIHTIKSNTTRFLVLSATEENRSRQISPNKASIKFVMESRHGSLVSALNILRDFNLDMTKIQSVPVIEMPWKYAFFIDVIFDEPERFVRAMEILEVMTEELKILGTYQNGLEALASVPASASVAKK</sequence>
<accession>A0ABX1D153</accession>
<protein>
    <recommendedName>
        <fullName evidence="2">prephenate dehydratase</fullName>
        <ecNumber evidence="2">4.2.1.51</ecNumber>
    </recommendedName>
</protein>
<dbReference type="PANTHER" id="PTHR21022">
    <property type="entry name" value="PREPHENATE DEHYDRATASE P PROTEIN"/>
    <property type="match status" value="1"/>
</dbReference>
<evidence type="ECO:0000313" key="10">
    <source>
        <dbReference type="EMBL" id="NJW54075.1"/>
    </source>
</evidence>
<dbReference type="RefSeq" id="WP_168139165.1">
    <property type="nucleotide sequence ID" value="NZ_JAAVJR010000011.1"/>
</dbReference>
<feature type="domain" description="ACT" evidence="9">
    <location>
        <begin position="196"/>
        <end position="272"/>
    </location>
</feature>
<keyword evidence="3" id="KW-0028">Amino-acid biosynthesis</keyword>
<proteinExistence type="predicted"/>
<evidence type="ECO:0000256" key="7">
    <source>
        <dbReference type="ARBA" id="ARBA00047848"/>
    </source>
</evidence>
<dbReference type="Gene3D" id="3.40.190.10">
    <property type="entry name" value="Periplasmic binding protein-like II"/>
    <property type="match status" value="2"/>
</dbReference>
<evidence type="ECO:0000259" key="9">
    <source>
        <dbReference type="PROSITE" id="PS51671"/>
    </source>
</evidence>
<dbReference type="PIRSF" id="PIRSF001500">
    <property type="entry name" value="Chor_mut_pdt_Ppr"/>
    <property type="match status" value="1"/>
</dbReference>
<comment type="caution">
    <text evidence="10">The sequence shown here is derived from an EMBL/GenBank/DDBJ whole genome shotgun (WGS) entry which is preliminary data.</text>
</comment>
<dbReference type="Proteomes" id="UP000703674">
    <property type="component" value="Unassembled WGS sequence"/>
</dbReference>
<keyword evidence="6" id="KW-0456">Lyase</keyword>
<evidence type="ECO:0000256" key="2">
    <source>
        <dbReference type="ARBA" id="ARBA00013147"/>
    </source>
</evidence>
<evidence type="ECO:0000313" key="11">
    <source>
        <dbReference type="Proteomes" id="UP000703674"/>
    </source>
</evidence>
<dbReference type="CDD" id="cd13631">
    <property type="entry name" value="PBP2_Ct-PDT_like"/>
    <property type="match status" value="1"/>
</dbReference>
<dbReference type="SUPFAM" id="SSF55021">
    <property type="entry name" value="ACT-like"/>
    <property type="match status" value="1"/>
</dbReference>
<comment type="catalytic activity">
    <reaction evidence="7">
        <text>prephenate + H(+) = 3-phenylpyruvate + CO2 + H2O</text>
        <dbReference type="Rhea" id="RHEA:21648"/>
        <dbReference type="ChEBI" id="CHEBI:15377"/>
        <dbReference type="ChEBI" id="CHEBI:15378"/>
        <dbReference type="ChEBI" id="CHEBI:16526"/>
        <dbReference type="ChEBI" id="CHEBI:18005"/>
        <dbReference type="ChEBI" id="CHEBI:29934"/>
        <dbReference type="EC" id="4.2.1.51"/>
    </reaction>
</comment>
<evidence type="ECO:0000256" key="3">
    <source>
        <dbReference type="ARBA" id="ARBA00022605"/>
    </source>
</evidence>
<feature type="domain" description="Prephenate dehydratase" evidence="8">
    <location>
        <begin position="4"/>
        <end position="181"/>
    </location>
</feature>
<keyword evidence="5" id="KW-0584">Phenylalanine biosynthesis</keyword>
<comment type="pathway">
    <text evidence="1">Amino-acid biosynthesis; L-phenylalanine biosynthesis; phenylpyruvate from prephenate: step 1/1.</text>
</comment>
<dbReference type="PANTHER" id="PTHR21022:SF19">
    <property type="entry name" value="PREPHENATE DEHYDRATASE-RELATED"/>
    <property type="match status" value="1"/>
</dbReference>
<keyword evidence="4" id="KW-0057">Aromatic amino acid biosynthesis</keyword>
<dbReference type="InterPro" id="IPR001086">
    <property type="entry name" value="Preph_deHydtase"/>
</dbReference>
<evidence type="ECO:0000256" key="5">
    <source>
        <dbReference type="ARBA" id="ARBA00023222"/>
    </source>
</evidence>
<organism evidence="10 11">
    <name type="scientific">Salinimicrobium oceani</name>
    <dbReference type="NCBI Taxonomy" id="2722702"/>
    <lineage>
        <taxon>Bacteria</taxon>
        <taxon>Pseudomonadati</taxon>
        <taxon>Bacteroidota</taxon>
        <taxon>Flavobacteriia</taxon>
        <taxon>Flavobacteriales</taxon>
        <taxon>Flavobacteriaceae</taxon>
        <taxon>Salinimicrobium</taxon>
    </lineage>
</organism>